<comment type="subcellular location">
    <subcellularLocation>
        <location evidence="1">Cell membrane</location>
        <topology evidence="1">Multi-pass membrane protein</topology>
    </subcellularLocation>
</comment>
<dbReference type="GO" id="GO:0015744">
    <property type="term" value="P:succinate transport"/>
    <property type="evidence" value="ECO:0007669"/>
    <property type="project" value="TreeGrafter"/>
</dbReference>
<evidence type="ECO:0000256" key="2">
    <source>
        <dbReference type="ARBA" id="ARBA00022475"/>
    </source>
</evidence>
<evidence type="ECO:0000259" key="8">
    <source>
        <dbReference type="Pfam" id="PF06738"/>
    </source>
</evidence>
<evidence type="ECO:0000256" key="1">
    <source>
        <dbReference type="ARBA" id="ARBA00004651"/>
    </source>
</evidence>
<evidence type="ECO:0000256" key="6">
    <source>
        <dbReference type="ARBA" id="ARBA00034125"/>
    </source>
</evidence>
<dbReference type="InterPro" id="IPR050539">
    <property type="entry name" value="ThrE_Dicarb/AminoAcid_Exp"/>
</dbReference>
<organism evidence="9 10">
    <name type="scientific">Candidatus Blautia gallistercoris</name>
    <dbReference type="NCBI Taxonomy" id="2838490"/>
    <lineage>
        <taxon>Bacteria</taxon>
        <taxon>Bacillati</taxon>
        <taxon>Bacillota</taxon>
        <taxon>Clostridia</taxon>
        <taxon>Lachnospirales</taxon>
        <taxon>Lachnospiraceae</taxon>
        <taxon>Blautia</taxon>
    </lineage>
</organism>
<evidence type="ECO:0000313" key="9">
    <source>
        <dbReference type="EMBL" id="HIX59077.1"/>
    </source>
</evidence>
<feature type="transmembrane region" description="Helical" evidence="7">
    <location>
        <begin position="241"/>
        <end position="263"/>
    </location>
</feature>
<comment type="caution">
    <text evidence="9">The sequence shown here is derived from an EMBL/GenBank/DDBJ whole genome shotgun (WGS) entry which is preliminary data.</text>
</comment>
<evidence type="ECO:0000256" key="5">
    <source>
        <dbReference type="ARBA" id="ARBA00023136"/>
    </source>
</evidence>
<keyword evidence="4 7" id="KW-1133">Transmembrane helix</keyword>
<feature type="domain" description="Threonine/serine exporter-like N-terminal" evidence="8">
    <location>
        <begin position="20"/>
        <end position="257"/>
    </location>
</feature>
<protein>
    <submittedName>
        <fullName evidence="9">Threonine/serine exporter family protein</fullName>
    </submittedName>
</protein>
<evidence type="ECO:0000256" key="7">
    <source>
        <dbReference type="SAM" id="Phobius"/>
    </source>
</evidence>
<keyword evidence="2" id="KW-1003">Cell membrane</keyword>
<keyword evidence="3 7" id="KW-0812">Transmembrane</keyword>
<dbReference type="Proteomes" id="UP000886817">
    <property type="component" value="Unassembled WGS sequence"/>
</dbReference>
<reference evidence="9" key="1">
    <citation type="journal article" date="2021" name="PeerJ">
        <title>Extensive microbial diversity within the chicken gut microbiome revealed by metagenomics and culture.</title>
        <authorList>
            <person name="Gilroy R."/>
            <person name="Ravi A."/>
            <person name="Getino M."/>
            <person name="Pursley I."/>
            <person name="Horton D.L."/>
            <person name="Alikhan N.F."/>
            <person name="Baker D."/>
            <person name="Gharbi K."/>
            <person name="Hall N."/>
            <person name="Watson M."/>
            <person name="Adriaenssens E.M."/>
            <person name="Foster-Nyarko E."/>
            <person name="Jarju S."/>
            <person name="Secka A."/>
            <person name="Antonio M."/>
            <person name="Oren A."/>
            <person name="Chaudhuri R.R."/>
            <person name="La Ragione R."/>
            <person name="Hildebrand F."/>
            <person name="Pallen M.J."/>
        </authorList>
    </citation>
    <scope>NUCLEOTIDE SEQUENCE</scope>
    <source>
        <strain evidence="9">ChiSjej1B19-8411</strain>
    </source>
</reference>
<feature type="transmembrane region" description="Helical" evidence="7">
    <location>
        <begin position="174"/>
        <end position="192"/>
    </location>
</feature>
<keyword evidence="5 7" id="KW-0472">Membrane</keyword>
<dbReference type="Pfam" id="PF06738">
    <property type="entry name" value="ThrE"/>
    <property type="match status" value="1"/>
</dbReference>
<evidence type="ECO:0000313" key="10">
    <source>
        <dbReference type="Proteomes" id="UP000886817"/>
    </source>
</evidence>
<sequence length="264" mass="28720">MENKSSAPAGMPDDHLLADTAVLAGEIMLIAGAETCRVEDTMMRMLKTGGLQRCDAFVVTTGITVTIEDPRCGIISLTRRIREKQTNLNRIDQVNTISRKFCADGLNLNETYEQLSRMEQDCYADWQIYLAIVVTAACFTVMLGGGVQEAMAASLNGIYFILARILNRRLRLNGFVFNMAASFFMSLTGIVLREFWMPGLNLEPFIAGSIMAMLPGVAMTNGIRDTLEGDYMSGSARMIEAFVVASSLALGIGTGMAAGHFLLG</sequence>
<dbReference type="PANTHER" id="PTHR34390:SF2">
    <property type="entry name" value="SUCCINATE TRANSPORTER SUBUNIT YJJP-RELATED"/>
    <property type="match status" value="1"/>
</dbReference>
<gene>
    <name evidence="9" type="ORF">IAA45_05095</name>
</gene>
<feature type="transmembrane region" description="Helical" evidence="7">
    <location>
        <begin position="150"/>
        <end position="167"/>
    </location>
</feature>
<evidence type="ECO:0000256" key="4">
    <source>
        <dbReference type="ARBA" id="ARBA00022989"/>
    </source>
</evidence>
<accession>A0A9D2B2H3</accession>
<dbReference type="AlphaFoldDB" id="A0A9D2B2H3"/>
<dbReference type="InterPro" id="IPR010619">
    <property type="entry name" value="ThrE-like_N"/>
</dbReference>
<dbReference type="EMBL" id="DXEX01000116">
    <property type="protein sequence ID" value="HIX59077.1"/>
    <property type="molecule type" value="Genomic_DNA"/>
</dbReference>
<dbReference type="PANTHER" id="PTHR34390">
    <property type="entry name" value="UPF0442 PROTEIN YJJB-RELATED"/>
    <property type="match status" value="1"/>
</dbReference>
<name>A0A9D2B2H3_9FIRM</name>
<feature type="transmembrane region" description="Helical" evidence="7">
    <location>
        <begin position="126"/>
        <end position="144"/>
    </location>
</feature>
<reference evidence="9" key="2">
    <citation type="submission" date="2021-04" db="EMBL/GenBank/DDBJ databases">
        <authorList>
            <person name="Gilroy R."/>
        </authorList>
    </citation>
    <scope>NUCLEOTIDE SEQUENCE</scope>
    <source>
        <strain evidence="9">ChiSjej1B19-8411</strain>
    </source>
</reference>
<evidence type="ECO:0000256" key="3">
    <source>
        <dbReference type="ARBA" id="ARBA00022692"/>
    </source>
</evidence>
<proteinExistence type="inferred from homology"/>
<comment type="similarity">
    <text evidence="6">Belongs to the ThrE exporter (TC 2.A.79) family.</text>
</comment>
<dbReference type="GO" id="GO:0005886">
    <property type="term" value="C:plasma membrane"/>
    <property type="evidence" value="ECO:0007669"/>
    <property type="project" value="UniProtKB-SubCell"/>
</dbReference>
<dbReference type="GO" id="GO:0022857">
    <property type="term" value="F:transmembrane transporter activity"/>
    <property type="evidence" value="ECO:0007669"/>
    <property type="project" value="InterPro"/>
</dbReference>